<dbReference type="InterPro" id="IPR009056">
    <property type="entry name" value="Cyt_c-like_dom"/>
</dbReference>
<proteinExistence type="predicted"/>
<dbReference type="Gene3D" id="1.10.760.10">
    <property type="entry name" value="Cytochrome c-like domain"/>
    <property type="match status" value="1"/>
</dbReference>
<dbReference type="PROSITE" id="PS51007">
    <property type="entry name" value="CYTC"/>
    <property type="match status" value="1"/>
</dbReference>
<dbReference type="InterPro" id="IPR002327">
    <property type="entry name" value="Cyt_c_1A/1B"/>
</dbReference>
<dbReference type="PRINTS" id="PR00604">
    <property type="entry name" value="CYTCHRMECIAB"/>
</dbReference>
<keyword evidence="1" id="KW-0813">Transport</keyword>
<dbReference type="InterPro" id="IPR036909">
    <property type="entry name" value="Cyt_c-like_dom_sf"/>
</dbReference>
<feature type="domain" description="Cytochrome c" evidence="8">
    <location>
        <begin position="22"/>
        <end position="122"/>
    </location>
</feature>
<dbReference type="PANTHER" id="PTHR11961">
    <property type="entry name" value="CYTOCHROME C"/>
    <property type="match status" value="1"/>
</dbReference>
<keyword evidence="10" id="KW-1185">Reference proteome</keyword>
<evidence type="ECO:0000256" key="3">
    <source>
        <dbReference type="ARBA" id="ARBA00022723"/>
    </source>
</evidence>
<dbReference type="RefSeq" id="WP_110847216.1">
    <property type="nucleotide sequence ID" value="NZ_CP051684.1"/>
</dbReference>
<feature type="signal peptide" evidence="7">
    <location>
        <begin position="1"/>
        <end position="18"/>
    </location>
</feature>
<keyword evidence="2 6" id="KW-0349">Heme</keyword>
<dbReference type="EMBL" id="CP051684">
    <property type="protein sequence ID" value="QJD91568.1"/>
    <property type="molecule type" value="Genomic_DNA"/>
</dbReference>
<gene>
    <name evidence="9" type="ORF">HH213_16630</name>
</gene>
<name>A0ABX6MB51_9BURK</name>
<dbReference type="SUPFAM" id="SSF46626">
    <property type="entry name" value="Cytochrome c"/>
    <property type="match status" value="1"/>
</dbReference>
<evidence type="ECO:0000256" key="2">
    <source>
        <dbReference type="ARBA" id="ARBA00022617"/>
    </source>
</evidence>
<keyword evidence="4" id="KW-0249">Electron transport</keyword>
<evidence type="ECO:0000256" key="4">
    <source>
        <dbReference type="ARBA" id="ARBA00022982"/>
    </source>
</evidence>
<sequence length="123" mass="13357">MNRFIFIALLFALPLAGAAPVGNPKSGALLFQRCASCHAVGPFASGGYGPQLNGIVGRRAASTKDYKYSDAMKKSGLTWDEKTLTAYLRAPHDVVPGTSMRFWGIKDEQQLADVMAYLKTFKP</sequence>
<evidence type="ECO:0000256" key="5">
    <source>
        <dbReference type="ARBA" id="ARBA00023004"/>
    </source>
</evidence>
<organism evidence="9 10">
    <name type="scientific">Duganella dendranthematis</name>
    <dbReference type="NCBI Taxonomy" id="2728021"/>
    <lineage>
        <taxon>Bacteria</taxon>
        <taxon>Pseudomonadati</taxon>
        <taxon>Pseudomonadota</taxon>
        <taxon>Betaproteobacteria</taxon>
        <taxon>Burkholderiales</taxon>
        <taxon>Oxalobacteraceae</taxon>
        <taxon>Telluria group</taxon>
        <taxon>Duganella</taxon>
    </lineage>
</organism>
<keyword evidence="3 6" id="KW-0479">Metal-binding</keyword>
<evidence type="ECO:0000256" key="6">
    <source>
        <dbReference type="PROSITE-ProRule" id="PRU00433"/>
    </source>
</evidence>
<evidence type="ECO:0000259" key="8">
    <source>
        <dbReference type="PROSITE" id="PS51007"/>
    </source>
</evidence>
<reference evidence="9 10" key="1">
    <citation type="submission" date="2020-04" db="EMBL/GenBank/DDBJ databases">
        <title>Genome sequencing of novel species.</title>
        <authorList>
            <person name="Heo J."/>
            <person name="Kim S.-J."/>
            <person name="Kim J.-S."/>
            <person name="Hong S.-B."/>
            <person name="Kwon S.-W."/>
        </authorList>
    </citation>
    <scope>NUCLEOTIDE SEQUENCE [LARGE SCALE GENOMIC DNA]</scope>
    <source>
        <strain evidence="9 10">AF9R3</strain>
    </source>
</reference>
<keyword evidence="5 6" id="KW-0408">Iron</keyword>
<dbReference type="Pfam" id="PF00034">
    <property type="entry name" value="Cytochrom_C"/>
    <property type="match status" value="1"/>
</dbReference>
<keyword evidence="7" id="KW-0732">Signal</keyword>
<accession>A0ABX6MB51</accession>
<evidence type="ECO:0000313" key="10">
    <source>
        <dbReference type="Proteomes" id="UP000503117"/>
    </source>
</evidence>
<protein>
    <submittedName>
        <fullName evidence="9">Cytochrome c family protein</fullName>
    </submittedName>
</protein>
<evidence type="ECO:0000313" key="9">
    <source>
        <dbReference type="EMBL" id="QJD91568.1"/>
    </source>
</evidence>
<evidence type="ECO:0000256" key="1">
    <source>
        <dbReference type="ARBA" id="ARBA00022448"/>
    </source>
</evidence>
<feature type="chain" id="PRO_5047427134" evidence="7">
    <location>
        <begin position="19"/>
        <end position="123"/>
    </location>
</feature>
<dbReference type="Proteomes" id="UP000503117">
    <property type="component" value="Chromosome"/>
</dbReference>
<evidence type="ECO:0000256" key="7">
    <source>
        <dbReference type="SAM" id="SignalP"/>
    </source>
</evidence>